<dbReference type="CDD" id="cd06786">
    <property type="entry name" value="cpPDZ1_ScNma111-like"/>
    <property type="match status" value="1"/>
</dbReference>
<dbReference type="GO" id="GO:0004252">
    <property type="term" value="F:serine-type endopeptidase activity"/>
    <property type="evidence" value="ECO:0007669"/>
    <property type="project" value="EnsemblFungi"/>
</dbReference>
<keyword evidence="4" id="KW-0053">Apoptosis</keyword>
<dbReference type="InterPro" id="IPR036034">
    <property type="entry name" value="PDZ_sf"/>
</dbReference>
<dbReference type="SUPFAM" id="SSF50156">
    <property type="entry name" value="PDZ domain-like"/>
    <property type="match status" value="3"/>
</dbReference>
<accession>A0A1E4U0A0</accession>
<evidence type="ECO:0000256" key="3">
    <source>
        <dbReference type="ARBA" id="ARBA00021524"/>
    </source>
</evidence>
<keyword evidence="6" id="KW-0378">Hydrolase</keyword>
<dbReference type="OrthoDB" id="4217619at2759"/>
<feature type="domain" description="PDZ" evidence="7">
    <location>
        <begin position="271"/>
        <end position="349"/>
    </location>
</feature>
<evidence type="ECO:0000313" key="8">
    <source>
        <dbReference type="EMBL" id="ODV97420.1"/>
    </source>
</evidence>
<dbReference type="PRINTS" id="PR00834">
    <property type="entry name" value="PROTEASES2C"/>
</dbReference>
<dbReference type="SUPFAM" id="SSF50494">
    <property type="entry name" value="Trypsin-like serine proteases"/>
    <property type="match status" value="2"/>
</dbReference>
<dbReference type="PANTHER" id="PTHR46366:SF8">
    <property type="entry name" value="PRO-APOPTOTIC SERINE PROTEASE NMA111"/>
    <property type="match status" value="1"/>
</dbReference>
<dbReference type="STRING" id="669874.A0A1E4U0A0"/>
<evidence type="ECO:0000256" key="2">
    <source>
        <dbReference type="ARBA" id="ARBA00020338"/>
    </source>
</evidence>
<dbReference type="Gene3D" id="2.40.10.120">
    <property type="match status" value="1"/>
</dbReference>
<dbReference type="PANTHER" id="PTHR46366">
    <property type="entry name" value="PRO-APOPTOTIC SERINE PROTEASE NMA111"/>
    <property type="match status" value="1"/>
</dbReference>
<dbReference type="Pfam" id="PF12812">
    <property type="entry name" value="PDZ_1"/>
    <property type="match status" value="2"/>
</dbReference>
<protein>
    <recommendedName>
        <fullName evidence="2">Pro-apoptotic serine protease NMA111</fullName>
    </recommendedName>
    <alternativeName>
        <fullName evidence="3">Pro-apoptotic serine protease nma111</fullName>
    </alternativeName>
</protein>
<dbReference type="AlphaFoldDB" id="A0A1E4U0A0"/>
<dbReference type="InterPro" id="IPR001478">
    <property type="entry name" value="PDZ"/>
</dbReference>
<dbReference type="SMART" id="SM00228">
    <property type="entry name" value="PDZ"/>
    <property type="match status" value="2"/>
</dbReference>
<dbReference type="GO" id="GO:0006629">
    <property type="term" value="P:lipid metabolic process"/>
    <property type="evidence" value="ECO:0007669"/>
    <property type="project" value="EnsemblFungi"/>
</dbReference>
<evidence type="ECO:0000256" key="4">
    <source>
        <dbReference type="ARBA" id="ARBA00022703"/>
    </source>
</evidence>
<feature type="domain" description="PDZ" evidence="7">
    <location>
        <begin position="767"/>
        <end position="826"/>
    </location>
</feature>
<proteinExistence type="inferred from homology"/>
<sequence length="964" mass="107361">MGTNDSGSEVEEEVGERFVPEINGCSSLIPVLSDSSSSNDRTWQRTIENVVKSVVSIHFAQTANFDSDPAVVSEATGFVVDSKLGIIMTNRHVVGVGPFWGYAVFDNHEECDVTPIYRDPVHDFGFLKFSPSAIKYMQIEPLKLRPDLAKVGCEIRVVGNDAGEKLSILSGFISRLDRNAPEYGGLTYNDFNTEYIQAAASASGGSSGSPVVDIDGNAVALQAGGSTESSTDFFLPVYRALRALKCIQNNEKIVRGTIQVQWLLRPFDECRRLGLRPDTESQMRKSFPNIIGLLVAEVVLPEGPSDGLIKEGDTLISINGINISTFITVDEILDDSVGKPVKLLLQRGGKDLSIEIEVGDLHKITPNRYLDVCGASFNDMSYQMARIYAIPVKGVFVNNASGSFFFDNSEKFGWILDSIDDNDTPDLDTFIEVMKKIPDESRVPVVFRHITDLHCPHVSSVLIDRHWHTTFRLAVRNDSTGLWDFQDLQEKPLPPVELKPQSAKIADIPTEITGCAHLSRSFVLIHTILPVPLDAFPEERKRGYGLIIDAQHGYVVVSRYIVPHDLLDVYITVAESIIVAGKVVFLHPTQNYAVVKYDPSLIIAPLETPKFSEIPLHIGDKCTFVGYNYNLRVVTQETKITDIASLNVPVSSMQPRYRGTNLESIQIDTSLASHCHSGVLADANGTIRALWLSFLGDRNSDTDNVYKMGLDITELNSIIKSFQNAVETPNLRIIEAEFYSLPITQARIRKVPDEWISKLEENADDIDRLQFLGVSRVTVPLPGHEKVSLLPGDIVLSIDDKPVSRTKDVDVMYNKEELNFKIVRKKQVMDIKVKTVSANLLNTSQLLIWSGALLQAPHHGVRQLMKNLPSSIYVTSRAEGSPARHYGIGSTNFITHANEIPTPDLNSFLEVIKKIPDNTYCKLRLVTYDNIPFAITLKTNYHYFPTTELKKNPETGKWIEHEYK</sequence>
<dbReference type="InterPro" id="IPR001940">
    <property type="entry name" value="Peptidase_S1C"/>
</dbReference>
<dbReference type="CDD" id="cd06719">
    <property type="entry name" value="PDZ2-4_Nma111p-like"/>
    <property type="match status" value="1"/>
</dbReference>
<keyword evidence="5" id="KW-0677">Repeat</keyword>
<evidence type="ECO:0000259" key="7">
    <source>
        <dbReference type="SMART" id="SM00228"/>
    </source>
</evidence>
<dbReference type="InterPro" id="IPR043504">
    <property type="entry name" value="Peptidase_S1_PA_chymotrypsin"/>
</dbReference>
<keyword evidence="6" id="KW-0645">Protease</keyword>
<evidence type="ECO:0000313" key="9">
    <source>
        <dbReference type="Proteomes" id="UP000094236"/>
    </source>
</evidence>
<keyword evidence="9" id="KW-1185">Reference proteome</keyword>
<dbReference type="InterPro" id="IPR009003">
    <property type="entry name" value="Peptidase_S1_PA"/>
</dbReference>
<dbReference type="Gene3D" id="2.40.10.10">
    <property type="entry name" value="Trypsin-like serine proteases"/>
    <property type="match status" value="2"/>
</dbReference>
<gene>
    <name evidence="8" type="ORF">PACTADRAFT_38751</name>
</gene>
<reference evidence="9" key="1">
    <citation type="submission" date="2016-05" db="EMBL/GenBank/DDBJ databases">
        <title>Comparative genomics of biotechnologically important yeasts.</title>
        <authorList>
            <consortium name="DOE Joint Genome Institute"/>
            <person name="Riley R."/>
            <person name="Haridas S."/>
            <person name="Wolfe K.H."/>
            <person name="Lopes M.R."/>
            <person name="Hittinger C.T."/>
            <person name="Goker M."/>
            <person name="Salamov A."/>
            <person name="Wisecaver J."/>
            <person name="Long T.M."/>
            <person name="Aerts A.L."/>
            <person name="Barry K."/>
            <person name="Choi C."/>
            <person name="Clum A."/>
            <person name="Coughlan A.Y."/>
            <person name="Deshpande S."/>
            <person name="Douglass A.P."/>
            <person name="Hanson S.J."/>
            <person name="Klenk H.-P."/>
            <person name="Labutti K."/>
            <person name="Lapidus A."/>
            <person name="Lindquist E."/>
            <person name="Lipzen A."/>
            <person name="Meier-Kolthoff J.P."/>
            <person name="Ohm R.A."/>
            <person name="Otillar R.P."/>
            <person name="Pangilinan J."/>
            <person name="Peng Y."/>
            <person name="Rokas A."/>
            <person name="Rosa C.A."/>
            <person name="Scheuner C."/>
            <person name="Sibirny A.A."/>
            <person name="Slot J.C."/>
            <person name="Stielow J.B."/>
            <person name="Sun H."/>
            <person name="Kurtzman C.P."/>
            <person name="Blackwell M."/>
            <person name="Grigoriev I.V."/>
            <person name="Jeffries T.W."/>
        </authorList>
    </citation>
    <scope>NUCLEOTIDE SEQUENCE [LARGE SCALE GENOMIC DNA]</scope>
    <source>
        <strain evidence="9">NRRL Y-2460</strain>
    </source>
</reference>
<dbReference type="GO" id="GO:0034605">
    <property type="term" value="P:cellular response to heat"/>
    <property type="evidence" value="ECO:0007669"/>
    <property type="project" value="EnsemblFungi"/>
</dbReference>
<comment type="similarity">
    <text evidence="1">Belongs to the peptidase S1C family.</text>
</comment>
<evidence type="ECO:0000256" key="5">
    <source>
        <dbReference type="ARBA" id="ARBA00022737"/>
    </source>
</evidence>
<dbReference type="GO" id="GO:0006915">
    <property type="term" value="P:apoptotic process"/>
    <property type="evidence" value="ECO:0007669"/>
    <property type="project" value="UniProtKB-KW"/>
</dbReference>
<name>A0A1E4U0A0_PACTA</name>
<dbReference type="EMBL" id="KV454012">
    <property type="protein sequence ID" value="ODV97420.1"/>
    <property type="molecule type" value="Genomic_DNA"/>
</dbReference>
<dbReference type="Gene3D" id="2.30.42.10">
    <property type="match status" value="1"/>
</dbReference>
<keyword evidence="6" id="KW-0720">Serine protease</keyword>
<dbReference type="FunFam" id="2.40.10.120:FF:000013">
    <property type="entry name" value="Pro-apoptotic serine protease NMA111"/>
    <property type="match status" value="1"/>
</dbReference>
<dbReference type="Proteomes" id="UP000094236">
    <property type="component" value="Unassembled WGS sequence"/>
</dbReference>
<evidence type="ECO:0000256" key="6">
    <source>
        <dbReference type="ARBA" id="ARBA00022825"/>
    </source>
</evidence>
<dbReference type="Pfam" id="PF13365">
    <property type="entry name" value="Trypsin_2"/>
    <property type="match status" value="1"/>
</dbReference>
<dbReference type="InterPro" id="IPR025926">
    <property type="entry name" value="PDZ-like_dom"/>
</dbReference>
<evidence type="ECO:0000256" key="1">
    <source>
        <dbReference type="ARBA" id="ARBA00010541"/>
    </source>
</evidence>
<organism evidence="8 9">
    <name type="scientific">Pachysolen tannophilus NRRL Y-2460</name>
    <dbReference type="NCBI Taxonomy" id="669874"/>
    <lineage>
        <taxon>Eukaryota</taxon>
        <taxon>Fungi</taxon>
        <taxon>Dikarya</taxon>
        <taxon>Ascomycota</taxon>
        <taxon>Saccharomycotina</taxon>
        <taxon>Pichiomycetes</taxon>
        <taxon>Pachysolenaceae</taxon>
        <taxon>Pachysolen</taxon>
    </lineage>
</organism>
<dbReference type="GO" id="GO:0005634">
    <property type="term" value="C:nucleus"/>
    <property type="evidence" value="ECO:0007669"/>
    <property type="project" value="EnsemblFungi"/>
</dbReference>
<dbReference type="GO" id="GO:0120174">
    <property type="term" value="P:stress-induced homeostatically regulated protein degradation pathway"/>
    <property type="evidence" value="ECO:0007669"/>
    <property type="project" value="EnsemblFungi"/>
</dbReference>